<dbReference type="InterPro" id="IPR000504">
    <property type="entry name" value="RRM_dom"/>
</dbReference>
<feature type="region of interest" description="Disordered" evidence="2">
    <location>
        <begin position="123"/>
        <end position="166"/>
    </location>
</feature>
<keyword evidence="5" id="KW-1185">Reference proteome</keyword>
<protein>
    <submittedName>
        <fullName evidence="4">Rna and export factor binding protein 1</fullName>
    </submittedName>
</protein>
<dbReference type="GO" id="GO:1990130">
    <property type="term" value="C:GATOR1 complex"/>
    <property type="evidence" value="ECO:0007669"/>
    <property type="project" value="TreeGrafter"/>
</dbReference>
<evidence type="ECO:0000313" key="5">
    <source>
        <dbReference type="Proteomes" id="UP000039865"/>
    </source>
</evidence>
<dbReference type="InParanoid" id="A0A077ZZV6"/>
<feature type="domain" description="RRM" evidence="3">
    <location>
        <begin position="593"/>
        <end position="682"/>
    </location>
</feature>
<dbReference type="GO" id="GO:0003723">
    <property type="term" value="F:RNA binding"/>
    <property type="evidence" value="ECO:0007669"/>
    <property type="project" value="UniProtKB-UniRule"/>
</dbReference>
<gene>
    <name evidence="4" type="primary">Contig2815.g3016</name>
    <name evidence="4" type="ORF">STYLEM_3046</name>
</gene>
<reference evidence="4 5" key="1">
    <citation type="submission" date="2014-06" db="EMBL/GenBank/DDBJ databases">
        <authorList>
            <person name="Swart Estienne"/>
        </authorList>
    </citation>
    <scope>NUCLEOTIDE SEQUENCE [LARGE SCALE GENOMIC DNA]</scope>
    <source>
        <strain evidence="4 5">130c</strain>
    </source>
</reference>
<dbReference type="Gene3D" id="3.30.70.330">
    <property type="match status" value="1"/>
</dbReference>
<dbReference type="InterPro" id="IPR005365">
    <property type="entry name" value="Npr3"/>
</dbReference>
<dbReference type="EMBL" id="CCKQ01002953">
    <property type="protein sequence ID" value="CDW74053.1"/>
    <property type="molecule type" value="Genomic_DNA"/>
</dbReference>
<dbReference type="GO" id="GO:0038202">
    <property type="term" value="P:TORC1 signaling"/>
    <property type="evidence" value="ECO:0007669"/>
    <property type="project" value="TreeGrafter"/>
</dbReference>
<evidence type="ECO:0000256" key="2">
    <source>
        <dbReference type="SAM" id="MobiDB-lite"/>
    </source>
</evidence>
<dbReference type="InterPro" id="IPR035979">
    <property type="entry name" value="RBD_domain_sf"/>
</dbReference>
<dbReference type="PANTHER" id="PTHR13153">
    <property type="entry name" value="CGTHBA PROTEIN -14 GENE PROTEIN"/>
    <property type="match status" value="1"/>
</dbReference>
<dbReference type="Pfam" id="PF00076">
    <property type="entry name" value="RRM_1"/>
    <property type="match status" value="1"/>
</dbReference>
<dbReference type="GO" id="GO:0010508">
    <property type="term" value="P:positive regulation of autophagy"/>
    <property type="evidence" value="ECO:0007669"/>
    <property type="project" value="TreeGrafter"/>
</dbReference>
<evidence type="ECO:0000259" key="3">
    <source>
        <dbReference type="PROSITE" id="PS50102"/>
    </source>
</evidence>
<dbReference type="SUPFAM" id="SSF54928">
    <property type="entry name" value="RNA-binding domain, RBD"/>
    <property type="match status" value="1"/>
</dbReference>
<feature type="region of interest" description="Disordered" evidence="2">
    <location>
        <begin position="399"/>
        <end position="447"/>
    </location>
</feature>
<dbReference type="AlphaFoldDB" id="A0A077ZZV6"/>
<dbReference type="InterPro" id="IPR012677">
    <property type="entry name" value="Nucleotide-bd_a/b_plait_sf"/>
</dbReference>
<dbReference type="PROSITE" id="PS50102">
    <property type="entry name" value="RRM"/>
    <property type="match status" value="1"/>
</dbReference>
<dbReference type="PANTHER" id="PTHR13153:SF5">
    <property type="entry name" value="GATOR COMPLEX PROTEIN NPRL3"/>
    <property type="match status" value="1"/>
</dbReference>
<dbReference type="Proteomes" id="UP000039865">
    <property type="component" value="Unassembled WGS sequence"/>
</dbReference>
<evidence type="ECO:0000313" key="4">
    <source>
        <dbReference type="EMBL" id="CDW74053.1"/>
    </source>
</evidence>
<keyword evidence="1" id="KW-0694">RNA-binding</keyword>
<evidence type="ECO:0000256" key="1">
    <source>
        <dbReference type="PROSITE-ProRule" id="PRU00176"/>
    </source>
</evidence>
<organism evidence="4 5">
    <name type="scientific">Stylonychia lemnae</name>
    <name type="common">Ciliate</name>
    <dbReference type="NCBI Taxonomy" id="5949"/>
    <lineage>
        <taxon>Eukaryota</taxon>
        <taxon>Sar</taxon>
        <taxon>Alveolata</taxon>
        <taxon>Ciliophora</taxon>
        <taxon>Intramacronucleata</taxon>
        <taxon>Spirotrichea</taxon>
        <taxon>Stichotrichia</taxon>
        <taxon>Sporadotrichida</taxon>
        <taxon>Oxytrichidae</taxon>
        <taxon>Stylonychinae</taxon>
        <taxon>Stylonychia</taxon>
    </lineage>
</organism>
<sequence length="709" mass="80573">MKGIILLISEPPNNRRIVFKYTQLDTNIRLQPTEEQKNLQSIMKKFPQAFQESEHINSCFSKSQKDDSNERENSTKTLLKLSKSFFTELFLPKEANFQNTLFDLTVEQNRFLSFPYYLEDQQSQNRKQGKKEGKKQQKLQNEGQKEEIKINNATSGGEPIKAQQQSNFKEEGGSLNIKAFNFILVIDAYCEQTLSQLDNYISVLQALNYYHKQKGESQLPSYQRAEQIKILPNQTILLFNIKKTLKSLPEDCSSLMLQALGVISPLQSLQKLCAQNGMSYNELQRAAQHLVIGMFSIPNKLKKLYQTVTMTLRDFDLLLSSNSRSQSARQRAQTSDDGDIIQNCRQQALETAKISGKTNIYIEDYLELVRDNSSYEYKLFEMMYPFFDDDLIKRDKGFKRGGARGGRGGRGGLQRGGRGGLQRGGGLARRQGPIGGFRRGFGGRGGRGGLRSNQQVMYLEQYSSLQYLIYSHYIPEYHLYLYNSSMRYKNTADIERIDFICGVGYYWIKLEKMVYQLIIIGGGARGGRGGFLKKPIRRPVIAAGINRIQRGGGLRIQRNPAAAGLARRVPRGLAAQGPRIIKKTQQQQPAGLRRLKVRNIDDKQVTNDDLKVIYNEISDSVQRLFEKHGPLKECKFDRNQFGQFLGSATVVYEKAEHAKEAIQQYHGAQLDDKILTVEYAQAVIVPKIRTANAINKGKTLRLGGRAGRR</sequence>
<accession>A0A077ZZV6</accession>
<name>A0A077ZZV6_STYLE</name>
<proteinExistence type="predicted"/>
<feature type="compositionally biased region" description="Gly residues" evidence="2">
    <location>
        <begin position="403"/>
        <end position="447"/>
    </location>
</feature>
<dbReference type="OrthoDB" id="346839at2759"/>
<dbReference type="GO" id="GO:1904262">
    <property type="term" value="P:negative regulation of TORC1 signaling"/>
    <property type="evidence" value="ECO:0007669"/>
    <property type="project" value="TreeGrafter"/>
</dbReference>
<dbReference type="SMART" id="SM00360">
    <property type="entry name" value="RRM"/>
    <property type="match status" value="1"/>
</dbReference>
<dbReference type="GO" id="GO:0034198">
    <property type="term" value="P:cellular response to amino acid starvation"/>
    <property type="evidence" value="ECO:0007669"/>
    <property type="project" value="TreeGrafter"/>
</dbReference>